<evidence type="ECO:0000313" key="3">
    <source>
        <dbReference type="Proteomes" id="UP000620046"/>
    </source>
</evidence>
<keyword evidence="2" id="KW-0378">Hydrolase</keyword>
<dbReference type="InterPro" id="IPR002725">
    <property type="entry name" value="YgjP-like_metallopeptidase"/>
</dbReference>
<dbReference type="PANTHER" id="PTHR30399:SF1">
    <property type="entry name" value="UTP PYROPHOSPHATASE"/>
    <property type="match status" value="1"/>
</dbReference>
<dbReference type="RefSeq" id="WP_188798129.1">
    <property type="nucleotide sequence ID" value="NZ_BMJA01000006.1"/>
</dbReference>
<dbReference type="Gene3D" id="3.30.2010.10">
    <property type="entry name" value="Metalloproteases ('zincins'), catalytic domain"/>
    <property type="match status" value="1"/>
</dbReference>
<organism evidence="2 3">
    <name type="scientific">Dyella nitratireducens</name>
    <dbReference type="NCBI Taxonomy" id="1849580"/>
    <lineage>
        <taxon>Bacteria</taxon>
        <taxon>Pseudomonadati</taxon>
        <taxon>Pseudomonadota</taxon>
        <taxon>Gammaproteobacteria</taxon>
        <taxon>Lysobacterales</taxon>
        <taxon>Rhodanobacteraceae</taxon>
        <taxon>Dyella</taxon>
    </lineage>
</organism>
<evidence type="ECO:0000313" key="2">
    <source>
        <dbReference type="EMBL" id="GGA50881.1"/>
    </source>
</evidence>
<dbReference type="Proteomes" id="UP000620046">
    <property type="component" value="Unassembled WGS sequence"/>
</dbReference>
<reference evidence="3" key="1">
    <citation type="journal article" date="2019" name="Int. J. Syst. Evol. Microbiol.">
        <title>The Global Catalogue of Microorganisms (GCM) 10K type strain sequencing project: providing services to taxonomists for standard genome sequencing and annotation.</title>
        <authorList>
            <consortium name="The Broad Institute Genomics Platform"/>
            <consortium name="The Broad Institute Genome Sequencing Center for Infectious Disease"/>
            <person name="Wu L."/>
            <person name="Ma J."/>
        </authorList>
    </citation>
    <scope>NUCLEOTIDE SEQUENCE [LARGE SCALE GENOMIC DNA]</scope>
    <source>
        <strain evidence="3">CGMCC 1.15439</strain>
    </source>
</reference>
<name>A0ABQ1GVR5_9GAMM</name>
<feature type="domain" description="YgjP-like metallopeptidase" evidence="1">
    <location>
        <begin position="33"/>
        <end position="241"/>
    </location>
</feature>
<protein>
    <submittedName>
        <fullName evidence="2">Metal-dependent hydrolase</fullName>
    </submittedName>
</protein>
<dbReference type="PANTHER" id="PTHR30399">
    <property type="entry name" value="UNCHARACTERIZED PROTEIN YGJP"/>
    <property type="match status" value="1"/>
</dbReference>
<gene>
    <name evidence="2" type="ORF">GCM10010981_45380</name>
</gene>
<accession>A0ABQ1GVR5</accession>
<dbReference type="EMBL" id="BMJA01000006">
    <property type="protein sequence ID" value="GGA50881.1"/>
    <property type="molecule type" value="Genomic_DNA"/>
</dbReference>
<evidence type="ECO:0000259" key="1">
    <source>
        <dbReference type="Pfam" id="PF01863"/>
    </source>
</evidence>
<proteinExistence type="predicted"/>
<sequence length="249" mass="29151">MKTSVAPSERLVLAYGDRKIAFDIRRSAARKRRSIAIHVEPDGKVRVDAPMDATSPAIRKALTRRLGWVHHQLTDIENRRRWVMPREYVSGETVLYLGRRYRLKVIDAEDHPLTRLRGGYLEVHVGDRSPSWVRDELDRWCRDRAKHVLTERLTNMAGQLRWVREIPPVTIRSMMRQWGSCSPKGRIALNVALICAPAECVDYVLLHELCHLKVRSHRAPFYRLLEAHMPDWRRVKTRLDNMADQILRN</sequence>
<dbReference type="GO" id="GO:0016787">
    <property type="term" value="F:hydrolase activity"/>
    <property type="evidence" value="ECO:0007669"/>
    <property type="project" value="UniProtKB-KW"/>
</dbReference>
<comment type="caution">
    <text evidence="2">The sequence shown here is derived from an EMBL/GenBank/DDBJ whole genome shotgun (WGS) entry which is preliminary data.</text>
</comment>
<dbReference type="Pfam" id="PF01863">
    <property type="entry name" value="YgjP-like"/>
    <property type="match status" value="1"/>
</dbReference>
<dbReference type="CDD" id="cd07344">
    <property type="entry name" value="M48_yhfN_like"/>
    <property type="match status" value="1"/>
</dbReference>
<dbReference type="InterPro" id="IPR053136">
    <property type="entry name" value="UTP_pyrophosphatase-like"/>
</dbReference>
<keyword evidence="3" id="KW-1185">Reference proteome</keyword>